<organism evidence="2 3">
    <name type="scientific">Datura stramonium</name>
    <name type="common">Jimsonweed</name>
    <name type="synonym">Common thornapple</name>
    <dbReference type="NCBI Taxonomy" id="4076"/>
    <lineage>
        <taxon>Eukaryota</taxon>
        <taxon>Viridiplantae</taxon>
        <taxon>Streptophyta</taxon>
        <taxon>Embryophyta</taxon>
        <taxon>Tracheophyta</taxon>
        <taxon>Spermatophyta</taxon>
        <taxon>Magnoliopsida</taxon>
        <taxon>eudicotyledons</taxon>
        <taxon>Gunneridae</taxon>
        <taxon>Pentapetalae</taxon>
        <taxon>asterids</taxon>
        <taxon>lamiids</taxon>
        <taxon>Solanales</taxon>
        <taxon>Solanaceae</taxon>
        <taxon>Solanoideae</taxon>
        <taxon>Datureae</taxon>
        <taxon>Datura</taxon>
    </lineage>
</organism>
<dbReference type="EMBL" id="JACEIK010001775">
    <property type="protein sequence ID" value="MCD7472096.1"/>
    <property type="molecule type" value="Genomic_DNA"/>
</dbReference>
<protein>
    <submittedName>
        <fullName evidence="2">Uncharacterized protein</fullName>
    </submittedName>
</protein>
<accession>A0ABS8TMH2</accession>
<keyword evidence="3" id="KW-1185">Reference proteome</keyword>
<evidence type="ECO:0000256" key="1">
    <source>
        <dbReference type="SAM" id="MobiDB-lite"/>
    </source>
</evidence>
<name>A0ABS8TMH2_DATST</name>
<feature type="non-terminal residue" evidence="2">
    <location>
        <position position="1"/>
    </location>
</feature>
<reference evidence="2 3" key="1">
    <citation type="journal article" date="2021" name="BMC Genomics">
        <title>Datura genome reveals duplications of psychoactive alkaloid biosynthetic genes and high mutation rate following tissue culture.</title>
        <authorList>
            <person name="Rajewski A."/>
            <person name="Carter-House D."/>
            <person name="Stajich J."/>
            <person name="Litt A."/>
        </authorList>
    </citation>
    <scope>NUCLEOTIDE SEQUENCE [LARGE SCALE GENOMIC DNA]</scope>
    <source>
        <strain evidence="2">AR-01</strain>
    </source>
</reference>
<comment type="caution">
    <text evidence="2">The sequence shown here is derived from an EMBL/GenBank/DDBJ whole genome shotgun (WGS) entry which is preliminary data.</text>
</comment>
<dbReference type="Proteomes" id="UP000823775">
    <property type="component" value="Unassembled WGS sequence"/>
</dbReference>
<sequence length="50" mass="5465">VGLGYEEPLDDDVATEDEMERVDSDVESSDDDEEDSEMGEAALAPTNDEE</sequence>
<feature type="compositionally biased region" description="Acidic residues" evidence="1">
    <location>
        <begin position="7"/>
        <end position="38"/>
    </location>
</feature>
<proteinExistence type="predicted"/>
<evidence type="ECO:0000313" key="2">
    <source>
        <dbReference type="EMBL" id="MCD7472096.1"/>
    </source>
</evidence>
<feature type="region of interest" description="Disordered" evidence="1">
    <location>
        <begin position="1"/>
        <end position="50"/>
    </location>
</feature>
<gene>
    <name evidence="2" type="ORF">HAX54_013035</name>
</gene>
<evidence type="ECO:0000313" key="3">
    <source>
        <dbReference type="Proteomes" id="UP000823775"/>
    </source>
</evidence>